<dbReference type="UniPathway" id="UPA00034">
    <property type="reaction ID" value="UER00466"/>
</dbReference>
<feature type="binding site" evidence="9">
    <location>
        <position position="15"/>
    </location>
    <ligand>
        <name>substrate</name>
    </ligand>
</feature>
<dbReference type="Gene3D" id="3.90.1150.10">
    <property type="entry name" value="Aspartate Aminotransferase, domain 1"/>
    <property type="match status" value="1"/>
</dbReference>
<feature type="binding site" evidence="9">
    <location>
        <position position="187"/>
    </location>
    <ligand>
        <name>pyridoxal 5'-phosphate</name>
        <dbReference type="ChEBI" id="CHEBI:597326"/>
    </ligand>
</feature>
<sequence length="411" mass="44983">MATLNSNYLKLKAGYLFPEIARRVNIFAEANPEAQIIKLGIGDVTEPLPEACRTAMIKAVEDMGDRATFHGYGPEQGYLWLREKIAAGDFQSRGCDIDASEIFISDGSKCDCGNILDIFGKDNTIAVTDPVYPVYVDTNVMAGHTGEANEQGEYEGLIYLPISAENNFTAQIPDQKVDLIYLCFPNNPTGATATKEHLQAWVDYAKANGSIILFDAAYEAFISDPQLPHSIFEIEGAKDCAIEFRSFSKNAGFTGTRCAFTVVPKNLTAKAADGSEVELWKLWNRRQATKFNGVSYIVQRGAEAVYSEAGQAQIKALISFYLENAKIICDKLTEAGLAVYGGVNAPYVWVQTPNGLSSWDFFDKLLYTTNVVGTPGSGFGAAGEGYFRISAFNSRANVEEAMKRITDNLKI</sequence>
<accession>K9XTX2</accession>
<dbReference type="OrthoDB" id="9802328at2"/>
<evidence type="ECO:0000256" key="5">
    <source>
        <dbReference type="ARBA" id="ARBA00022576"/>
    </source>
</evidence>
<organism evidence="11 12">
    <name type="scientific">Stanieria cyanosphaera (strain ATCC 29371 / PCC 7437)</name>
    <dbReference type="NCBI Taxonomy" id="111780"/>
    <lineage>
        <taxon>Bacteria</taxon>
        <taxon>Bacillati</taxon>
        <taxon>Cyanobacteriota</taxon>
        <taxon>Cyanophyceae</taxon>
        <taxon>Pleurocapsales</taxon>
        <taxon>Dermocarpellaceae</taxon>
        <taxon>Stanieria</taxon>
    </lineage>
</organism>
<comment type="similarity">
    <text evidence="9">Belongs to the class-I pyridoxal-phosphate-dependent aminotransferase family. LL-diaminopimelate aminotransferase subfamily.</text>
</comment>
<dbReference type="PANTHER" id="PTHR43144">
    <property type="entry name" value="AMINOTRANSFERASE"/>
    <property type="match status" value="1"/>
</dbReference>
<feature type="binding site" evidence="9">
    <location>
        <position position="388"/>
    </location>
    <ligand>
        <name>substrate</name>
    </ligand>
</feature>
<dbReference type="GO" id="GO:0010285">
    <property type="term" value="F:L,L-diaminopimelate aminotransferase activity"/>
    <property type="evidence" value="ECO:0007669"/>
    <property type="project" value="UniProtKB-UniRule"/>
</dbReference>
<feature type="modified residue" description="N6-(pyridoxal phosphate)lysine" evidence="9">
    <location>
        <position position="249"/>
    </location>
</feature>
<feature type="binding site" evidence="9">
    <location>
        <position position="292"/>
    </location>
    <ligand>
        <name>substrate</name>
    </ligand>
</feature>
<comment type="subunit">
    <text evidence="9">Homodimer.</text>
</comment>
<dbReference type="CDD" id="cd00609">
    <property type="entry name" value="AAT_like"/>
    <property type="match status" value="1"/>
</dbReference>
<feature type="binding site" evidence="9">
    <location>
        <position position="72"/>
    </location>
    <ligand>
        <name>pyridoxal 5'-phosphate</name>
        <dbReference type="ChEBI" id="CHEBI:597326"/>
    </ligand>
</feature>
<feature type="domain" description="Aminotransferase class I/classII large" evidence="10">
    <location>
        <begin position="35"/>
        <end position="405"/>
    </location>
</feature>
<evidence type="ECO:0000256" key="3">
    <source>
        <dbReference type="ARBA" id="ARBA00013138"/>
    </source>
</evidence>
<feature type="binding site" evidence="9">
    <location>
        <position position="132"/>
    </location>
    <ligand>
        <name>pyridoxal 5'-phosphate</name>
        <dbReference type="ChEBI" id="CHEBI:597326"/>
    </ligand>
</feature>
<dbReference type="GO" id="GO:0033362">
    <property type="term" value="P:lysine biosynthetic process via diaminopimelate, diaminopimelate-aminotransferase pathway"/>
    <property type="evidence" value="ECO:0007669"/>
    <property type="project" value="UniProtKB-UniRule"/>
</dbReference>
<keyword evidence="7 9" id="KW-0663">Pyridoxal phosphate</keyword>
<dbReference type="InterPro" id="IPR015422">
    <property type="entry name" value="PyrdxlP-dep_Trfase_small"/>
</dbReference>
<comment type="catalytic activity">
    <reaction evidence="8 9">
        <text>(2S,6S)-2,6-diaminopimelate + 2-oxoglutarate = (S)-2,3,4,5-tetrahydrodipicolinate + L-glutamate + H2O + H(+)</text>
        <dbReference type="Rhea" id="RHEA:23988"/>
        <dbReference type="ChEBI" id="CHEBI:15377"/>
        <dbReference type="ChEBI" id="CHEBI:15378"/>
        <dbReference type="ChEBI" id="CHEBI:16810"/>
        <dbReference type="ChEBI" id="CHEBI:16845"/>
        <dbReference type="ChEBI" id="CHEBI:29985"/>
        <dbReference type="ChEBI" id="CHEBI:57609"/>
        <dbReference type="EC" id="2.6.1.83"/>
    </reaction>
</comment>
<keyword evidence="5 9" id="KW-0032">Aminotransferase</keyword>
<feature type="binding site" evidence="9">
    <location>
        <begin position="108"/>
        <end position="109"/>
    </location>
    <ligand>
        <name>pyridoxal 5'-phosphate</name>
        <dbReference type="ChEBI" id="CHEBI:597326"/>
    </ligand>
</feature>
<feature type="binding site" evidence="9">
    <location>
        <position position="109"/>
    </location>
    <ligand>
        <name>substrate</name>
    </ligand>
</feature>
<dbReference type="EC" id="2.6.1.83" evidence="3 9"/>
<evidence type="ECO:0000256" key="2">
    <source>
        <dbReference type="ARBA" id="ARBA00004982"/>
    </source>
</evidence>
<evidence type="ECO:0000313" key="12">
    <source>
        <dbReference type="Proteomes" id="UP000010473"/>
    </source>
</evidence>
<dbReference type="KEGG" id="scs:Sta7437_2464"/>
<evidence type="ECO:0000256" key="7">
    <source>
        <dbReference type="ARBA" id="ARBA00022898"/>
    </source>
</evidence>
<feature type="binding site" evidence="9">
    <location>
        <position position="257"/>
    </location>
    <ligand>
        <name>pyridoxal 5'-phosphate</name>
        <dbReference type="ChEBI" id="CHEBI:597326"/>
    </ligand>
</feature>
<dbReference type="RefSeq" id="WP_015193666.1">
    <property type="nucleotide sequence ID" value="NC_019748.1"/>
</dbReference>
<reference evidence="12" key="1">
    <citation type="journal article" date="2013" name="Proc. Natl. Acad. Sci. U.S.A.">
        <title>Improving the coverage of the cyanobacterial phylum using diversity-driven genome sequencing.</title>
        <authorList>
            <person name="Shih P.M."/>
            <person name="Wu D."/>
            <person name="Latifi A."/>
            <person name="Axen S.D."/>
            <person name="Fewer D.P."/>
            <person name="Talla E."/>
            <person name="Calteau A."/>
            <person name="Cai F."/>
            <person name="Tandeau de Marsac N."/>
            <person name="Rippka R."/>
            <person name="Herdman M."/>
            <person name="Sivonen K."/>
            <person name="Coursin T."/>
            <person name="Laurent T."/>
            <person name="Goodwin L."/>
            <person name="Nolan M."/>
            <person name="Davenport K.W."/>
            <person name="Han C.S."/>
            <person name="Rubin E.M."/>
            <person name="Eisen J.A."/>
            <person name="Woyke T."/>
            <person name="Gugger M."/>
            <person name="Kerfeld C.A."/>
        </authorList>
    </citation>
    <scope>NUCLEOTIDE SEQUENCE [LARGE SCALE GENOMIC DNA]</scope>
    <source>
        <strain evidence="12">ATCC 29371 / PCC 7437</strain>
    </source>
</reference>
<dbReference type="HOGENOM" id="CLU_051433_0_0_3"/>
<dbReference type="NCBIfam" id="TIGR03542">
    <property type="entry name" value="DAPAT_plant"/>
    <property type="match status" value="1"/>
</dbReference>
<evidence type="ECO:0000256" key="8">
    <source>
        <dbReference type="ARBA" id="ARBA00051934"/>
    </source>
</evidence>
<dbReference type="Pfam" id="PF00155">
    <property type="entry name" value="Aminotran_1_2"/>
    <property type="match status" value="1"/>
</dbReference>
<dbReference type="InterPro" id="IPR015424">
    <property type="entry name" value="PyrdxlP-dep_Trfase"/>
</dbReference>
<name>K9XTX2_STAC7</name>
<dbReference type="Gene3D" id="3.40.640.10">
    <property type="entry name" value="Type I PLP-dependent aspartate aminotransferase-like (Major domain)"/>
    <property type="match status" value="1"/>
</dbReference>
<feature type="binding site" evidence="9">
    <location>
        <position position="132"/>
    </location>
    <ligand>
        <name>substrate</name>
    </ligand>
</feature>
<feature type="binding site" evidence="9">
    <location>
        <position position="42"/>
    </location>
    <ligand>
        <name>substrate</name>
    </ligand>
</feature>
<comment type="cofactor">
    <cofactor evidence="1 9">
        <name>pyridoxal 5'-phosphate</name>
        <dbReference type="ChEBI" id="CHEBI:597326"/>
    </cofactor>
</comment>
<dbReference type="InterPro" id="IPR004839">
    <property type="entry name" value="Aminotransferase_I/II_large"/>
</dbReference>
<dbReference type="PATRIC" id="fig|111780.3.peg.2564"/>
<evidence type="ECO:0000256" key="9">
    <source>
        <dbReference type="HAMAP-Rule" id="MF_01642"/>
    </source>
</evidence>
<feature type="binding site" evidence="9">
    <location>
        <position position="292"/>
    </location>
    <ligand>
        <name>pyridoxal 5'-phosphate</name>
        <dbReference type="ChEBI" id="CHEBI:597326"/>
    </ligand>
</feature>
<dbReference type="SUPFAM" id="SSF53383">
    <property type="entry name" value="PLP-dependent transferases"/>
    <property type="match status" value="1"/>
</dbReference>
<dbReference type="AlphaFoldDB" id="K9XTX2"/>
<dbReference type="eggNOG" id="COG0436">
    <property type="taxonomic scope" value="Bacteria"/>
</dbReference>
<dbReference type="STRING" id="111780.Sta7437_2464"/>
<dbReference type="Proteomes" id="UP000010473">
    <property type="component" value="Chromosome"/>
</dbReference>
<evidence type="ECO:0000256" key="4">
    <source>
        <dbReference type="ARBA" id="ARBA00018052"/>
    </source>
</evidence>
<comment type="pathway">
    <text evidence="2 9">Amino-acid biosynthesis; L-lysine biosynthesis via DAP pathway; LL-2,6-diaminopimelate from (S)-tetrahydrodipicolinate (aminotransferase route): step 1/1.</text>
</comment>
<dbReference type="InterPro" id="IPR019942">
    <property type="entry name" value="DapL/ALD1"/>
</dbReference>
<feature type="binding site" evidence="9">
    <location>
        <position position="187"/>
    </location>
    <ligand>
        <name>substrate</name>
    </ligand>
</feature>
<feature type="binding site" evidence="9">
    <location>
        <position position="218"/>
    </location>
    <ligand>
        <name>pyridoxal 5'-phosphate</name>
        <dbReference type="ChEBI" id="CHEBI:597326"/>
    </ligand>
</feature>
<proteinExistence type="inferred from homology"/>
<protein>
    <recommendedName>
        <fullName evidence="4 9">LL-diaminopimelate aminotransferase</fullName>
        <shortName evidence="9">DAP-AT</shortName>
        <shortName evidence="9">DAP-aminotransferase</shortName>
        <shortName evidence="9">LL-DAP-aminotransferase</shortName>
        <ecNumber evidence="3 9">2.6.1.83</ecNumber>
    </recommendedName>
</protein>
<keyword evidence="12" id="KW-1185">Reference proteome</keyword>
<evidence type="ECO:0000259" key="10">
    <source>
        <dbReference type="Pfam" id="PF00155"/>
    </source>
</evidence>
<comment type="function">
    <text evidence="9">Involved in the synthesis of meso-diaminopimelate (m-DAP or DL-DAP), required for both lysine and peptidoglycan biosynthesis. Catalyzes the direct conversion of tetrahydrodipicolinate to LL-diaminopimelate.</text>
</comment>
<dbReference type="InterPro" id="IPR015421">
    <property type="entry name" value="PyrdxlP-dep_Trfase_major"/>
</dbReference>
<evidence type="ECO:0000256" key="6">
    <source>
        <dbReference type="ARBA" id="ARBA00022679"/>
    </source>
</evidence>
<dbReference type="HAMAP" id="MF_01642">
    <property type="entry name" value="DapL_aminotrans_1"/>
    <property type="match status" value="1"/>
</dbReference>
<evidence type="ECO:0000313" key="11">
    <source>
        <dbReference type="EMBL" id="AFZ35998.1"/>
    </source>
</evidence>
<evidence type="ECO:0000256" key="1">
    <source>
        <dbReference type="ARBA" id="ARBA00001933"/>
    </source>
</evidence>
<dbReference type="FunFam" id="3.40.640.10:FF:000099">
    <property type="entry name" value="LL-diaminopimelate aminotransferase, chloroplastic"/>
    <property type="match status" value="1"/>
</dbReference>
<feature type="binding site" evidence="9">
    <location>
        <begin position="246"/>
        <end position="248"/>
    </location>
    <ligand>
        <name>pyridoxal 5'-phosphate</name>
        <dbReference type="ChEBI" id="CHEBI:597326"/>
    </ligand>
</feature>
<dbReference type="EMBL" id="CP003653">
    <property type="protein sequence ID" value="AFZ35998.1"/>
    <property type="molecule type" value="Genomic_DNA"/>
</dbReference>
<keyword evidence="6 9" id="KW-0808">Transferase</keyword>
<gene>
    <name evidence="9" type="primary">dapL</name>
    <name evidence="11" type="ordered locus">Sta7437_2464</name>
</gene>
<dbReference type="GO" id="GO:0030170">
    <property type="term" value="F:pyridoxal phosphate binding"/>
    <property type="evidence" value="ECO:0007669"/>
    <property type="project" value="UniProtKB-UniRule"/>
</dbReference>